<evidence type="ECO:0000313" key="2">
    <source>
        <dbReference type="Proteomes" id="UP001454036"/>
    </source>
</evidence>
<protein>
    <submittedName>
        <fullName evidence="1">Uncharacterized protein</fullName>
    </submittedName>
</protein>
<sequence>MGHEELISSASSLGSEFFALQEEVLRSYKGLLSSYEEASGSSSRIPQLERELKDLRKHKAQEEGLLLRRLMTLAWNYDSLKKRYIASIYKIDSLLAELEGVMIERNSAQHERDAFGKDKDTLAMIETRRARPMSIVEDIRELLWVSDAGEELLTQSFNQAMAQTIHEIQSKLEDAILEVPAPF</sequence>
<evidence type="ECO:0000313" key="1">
    <source>
        <dbReference type="EMBL" id="GAA0149339.1"/>
    </source>
</evidence>
<gene>
    <name evidence="1" type="ORF">LIER_08542</name>
</gene>
<keyword evidence="2" id="KW-1185">Reference proteome</keyword>
<organism evidence="1 2">
    <name type="scientific">Lithospermum erythrorhizon</name>
    <name type="common">Purple gromwell</name>
    <name type="synonym">Lithospermum officinale var. erythrorhizon</name>
    <dbReference type="NCBI Taxonomy" id="34254"/>
    <lineage>
        <taxon>Eukaryota</taxon>
        <taxon>Viridiplantae</taxon>
        <taxon>Streptophyta</taxon>
        <taxon>Embryophyta</taxon>
        <taxon>Tracheophyta</taxon>
        <taxon>Spermatophyta</taxon>
        <taxon>Magnoliopsida</taxon>
        <taxon>eudicotyledons</taxon>
        <taxon>Gunneridae</taxon>
        <taxon>Pentapetalae</taxon>
        <taxon>asterids</taxon>
        <taxon>lamiids</taxon>
        <taxon>Boraginales</taxon>
        <taxon>Boraginaceae</taxon>
        <taxon>Boraginoideae</taxon>
        <taxon>Lithospermeae</taxon>
        <taxon>Lithospermum</taxon>
    </lineage>
</organism>
<dbReference type="EMBL" id="BAABME010001389">
    <property type="protein sequence ID" value="GAA0149339.1"/>
    <property type="molecule type" value="Genomic_DNA"/>
</dbReference>
<proteinExistence type="predicted"/>
<comment type="caution">
    <text evidence="1">The sequence shown here is derived from an EMBL/GenBank/DDBJ whole genome shotgun (WGS) entry which is preliminary data.</text>
</comment>
<accession>A0AAV3PCH0</accession>
<name>A0AAV3PCH0_LITER</name>
<dbReference type="AlphaFoldDB" id="A0AAV3PCH0"/>
<dbReference type="Proteomes" id="UP001454036">
    <property type="component" value="Unassembled WGS sequence"/>
</dbReference>
<reference evidence="1 2" key="1">
    <citation type="submission" date="2024-01" db="EMBL/GenBank/DDBJ databases">
        <title>The complete chloroplast genome sequence of Lithospermum erythrorhizon: insights into the phylogenetic relationship among Boraginaceae species and the maternal lineages of purple gromwells.</title>
        <authorList>
            <person name="Okada T."/>
            <person name="Watanabe K."/>
        </authorList>
    </citation>
    <scope>NUCLEOTIDE SEQUENCE [LARGE SCALE GENOMIC DNA]</scope>
</reference>